<reference evidence="4 5" key="1">
    <citation type="journal article" date="2013" name="BMC Genomics">
        <title>Comparative genomics of parasitic silkworm microsporidia reveal an association between genome expansion and host adaptation.</title>
        <authorList>
            <person name="Pan G."/>
            <person name="Xu J."/>
            <person name="Li T."/>
            <person name="Xia Q."/>
            <person name="Liu S.L."/>
            <person name="Zhang G."/>
            <person name="Li S."/>
            <person name="Li C."/>
            <person name="Liu H."/>
            <person name="Yang L."/>
            <person name="Liu T."/>
            <person name="Zhang X."/>
            <person name="Wu Z."/>
            <person name="Fan W."/>
            <person name="Dang X."/>
            <person name="Xiang H."/>
            <person name="Tao M."/>
            <person name="Li Y."/>
            <person name="Hu J."/>
            <person name="Li Z."/>
            <person name="Lin L."/>
            <person name="Luo J."/>
            <person name="Geng L."/>
            <person name="Wang L."/>
            <person name="Long M."/>
            <person name="Wan Y."/>
            <person name="He N."/>
            <person name="Zhang Z."/>
            <person name="Lu C."/>
            <person name="Keeling P.J."/>
            <person name="Wang J."/>
            <person name="Xiang Z."/>
            <person name="Zhou Z."/>
        </authorList>
    </citation>
    <scope>NUCLEOTIDE SEQUENCE [LARGE SCALE GENOMIC DNA]</scope>
    <source>
        <strain evidence="5">CQ1 / CVCC 102059</strain>
    </source>
</reference>
<dbReference type="GO" id="GO:0008233">
    <property type="term" value="F:peptidase activity"/>
    <property type="evidence" value="ECO:0007669"/>
    <property type="project" value="UniProtKB-KW"/>
</dbReference>
<dbReference type="GO" id="GO:0005524">
    <property type="term" value="F:ATP binding"/>
    <property type="evidence" value="ECO:0007669"/>
    <property type="project" value="UniProtKB-KW"/>
</dbReference>
<dbReference type="HOGENOM" id="CLU_000688_21_9_1"/>
<dbReference type="FunFam" id="1.10.8.60:FF:000009">
    <property type="entry name" value="26S protease regulatory subunit 6A"/>
    <property type="match status" value="1"/>
</dbReference>
<accession>R0MGV2</accession>
<evidence type="ECO:0000256" key="1">
    <source>
        <dbReference type="ARBA" id="ARBA00022741"/>
    </source>
</evidence>
<keyword evidence="4" id="KW-0378">Hydrolase</keyword>
<dbReference type="Pfam" id="PF17862">
    <property type="entry name" value="AAA_lid_3"/>
    <property type="match status" value="1"/>
</dbReference>
<feature type="domain" description="AAA ATPase AAA+ lid" evidence="3">
    <location>
        <begin position="13"/>
        <end position="56"/>
    </location>
</feature>
<dbReference type="Gene3D" id="1.10.8.60">
    <property type="match status" value="1"/>
</dbReference>
<protein>
    <submittedName>
        <fullName evidence="4">26S protease regulatory subunit 6A</fullName>
    </submittedName>
</protein>
<gene>
    <name evidence="4" type="primary">PRS6A</name>
    <name evidence="4" type="ORF">NBO_80g0009</name>
</gene>
<dbReference type="STRING" id="578461.R0MGV2"/>
<dbReference type="InterPro" id="IPR041569">
    <property type="entry name" value="AAA_lid_3"/>
</dbReference>
<dbReference type="OrthoDB" id="9443236at2759"/>
<keyword evidence="4" id="KW-0645">Protease</keyword>
<evidence type="ECO:0000259" key="3">
    <source>
        <dbReference type="Pfam" id="PF17862"/>
    </source>
</evidence>
<dbReference type="AlphaFoldDB" id="R0MGV2"/>
<dbReference type="PANTHER" id="PTHR23073">
    <property type="entry name" value="26S PROTEASOME REGULATORY SUBUNIT"/>
    <property type="match status" value="1"/>
</dbReference>
<evidence type="ECO:0000256" key="2">
    <source>
        <dbReference type="ARBA" id="ARBA00022840"/>
    </source>
</evidence>
<dbReference type="OMA" id="HANKITK"/>
<proteinExistence type="predicted"/>
<dbReference type="SUPFAM" id="SSF52540">
    <property type="entry name" value="P-loop containing nucleoside triphosphate hydrolases"/>
    <property type="match status" value="1"/>
</dbReference>
<evidence type="ECO:0000313" key="4">
    <source>
        <dbReference type="EMBL" id="EOB13345.1"/>
    </source>
</evidence>
<name>R0MGV2_NOSB1</name>
<dbReference type="InterPro" id="IPR050221">
    <property type="entry name" value="26S_Proteasome_ATPase"/>
</dbReference>
<dbReference type="Proteomes" id="UP000016927">
    <property type="component" value="Unassembled WGS sequence"/>
</dbReference>
<dbReference type="EMBL" id="KB908988">
    <property type="protein sequence ID" value="EOB13345.1"/>
    <property type="molecule type" value="Genomic_DNA"/>
</dbReference>
<keyword evidence="5" id="KW-1185">Reference proteome</keyword>
<keyword evidence="2" id="KW-0067">ATP-binding</keyword>
<evidence type="ECO:0000313" key="5">
    <source>
        <dbReference type="Proteomes" id="UP000016927"/>
    </source>
</evidence>
<sequence length="74" mass="8298">MQIHSRKMTISDDVNFSELARSTEGFNGAQCKAVCIEAGMAALKKEKDIISHNDFMDGILEVLSRKKSKLVYFT</sequence>
<dbReference type="GO" id="GO:0006508">
    <property type="term" value="P:proteolysis"/>
    <property type="evidence" value="ECO:0007669"/>
    <property type="project" value="UniProtKB-KW"/>
</dbReference>
<keyword evidence="1" id="KW-0547">Nucleotide-binding</keyword>
<organism evidence="4 5">
    <name type="scientific">Nosema bombycis (strain CQ1 / CVCC 102059)</name>
    <name type="common">Microsporidian parasite</name>
    <name type="synonym">Pebrine of silkworm</name>
    <dbReference type="NCBI Taxonomy" id="578461"/>
    <lineage>
        <taxon>Eukaryota</taxon>
        <taxon>Fungi</taxon>
        <taxon>Fungi incertae sedis</taxon>
        <taxon>Microsporidia</taxon>
        <taxon>Nosematidae</taxon>
        <taxon>Nosema</taxon>
    </lineage>
</organism>
<dbReference type="InterPro" id="IPR027417">
    <property type="entry name" value="P-loop_NTPase"/>
</dbReference>
<dbReference type="VEuPathDB" id="MicrosporidiaDB:NBO_80g0009"/>